<keyword evidence="4 7" id="KW-0573">Peptidoglycan synthesis</keyword>
<evidence type="ECO:0000256" key="2">
    <source>
        <dbReference type="ARBA" id="ARBA00013090"/>
    </source>
</evidence>
<protein>
    <recommendedName>
        <fullName evidence="2 7">Glutamate racemase</fullName>
        <ecNumber evidence="2 7">5.1.1.3</ecNumber>
    </recommendedName>
</protein>
<comment type="caution">
    <text evidence="8">The sequence shown here is derived from an EMBL/GenBank/DDBJ whole genome shotgun (WGS) entry which is preliminary data.</text>
</comment>
<gene>
    <name evidence="7" type="primary">murI</name>
    <name evidence="8" type="ORF">F8377_07120</name>
</gene>
<feature type="binding site" evidence="7">
    <location>
        <begin position="20"/>
        <end position="21"/>
    </location>
    <ligand>
        <name>substrate</name>
    </ligand>
</feature>
<dbReference type="Gene3D" id="3.40.50.1860">
    <property type="match status" value="2"/>
</dbReference>
<evidence type="ECO:0000313" key="9">
    <source>
        <dbReference type="Proteomes" id="UP000436181"/>
    </source>
</evidence>
<dbReference type="PANTHER" id="PTHR21198:SF2">
    <property type="entry name" value="GLUTAMATE RACEMASE"/>
    <property type="match status" value="1"/>
</dbReference>
<evidence type="ECO:0000256" key="5">
    <source>
        <dbReference type="ARBA" id="ARBA00023235"/>
    </source>
</evidence>
<dbReference type="NCBIfam" id="TIGR00067">
    <property type="entry name" value="glut_race"/>
    <property type="match status" value="1"/>
</dbReference>
<evidence type="ECO:0000256" key="4">
    <source>
        <dbReference type="ARBA" id="ARBA00022984"/>
    </source>
</evidence>
<dbReference type="PANTHER" id="PTHR21198">
    <property type="entry name" value="GLUTAMATE RACEMASE"/>
    <property type="match status" value="1"/>
</dbReference>
<dbReference type="Pfam" id="PF01177">
    <property type="entry name" value="Asp_Glu_race"/>
    <property type="match status" value="1"/>
</dbReference>
<dbReference type="InterPro" id="IPR001920">
    <property type="entry name" value="Asp/Glu_race"/>
</dbReference>
<evidence type="ECO:0000256" key="3">
    <source>
        <dbReference type="ARBA" id="ARBA00022960"/>
    </source>
</evidence>
<comment type="catalytic activity">
    <reaction evidence="1 7">
        <text>L-glutamate = D-glutamate</text>
        <dbReference type="Rhea" id="RHEA:12813"/>
        <dbReference type="ChEBI" id="CHEBI:29985"/>
        <dbReference type="ChEBI" id="CHEBI:29986"/>
        <dbReference type="EC" id="5.1.1.3"/>
    </reaction>
</comment>
<comment type="similarity">
    <text evidence="7">Belongs to the aspartate/glutamate racemases family.</text>
</comment>
<evidence type="ECO:0000256" key="1">
    <source>
        <dbReference type="ARBA" id="ARBA00001602"/>
    </source>
</evidence>
<keyword evidence="9" id="KW-1185">Reference proteome</keyword>
<dbReference type="InterPro" id="IPR004391">
    <property type="entry name" value="Glu_race"/>
</dbReference>
<dbReference type="EMBL" id="WBZJ01000002">
    <property type="protein sequence ID" value="KAB3520987.1"/>
    <property type="molecule type" value="Genomic_DNA"/>
</dbReference>
<comment type="function">
    <text evidence="7">Provides the (R)-glutamate required for cell wall biosynthesis.</text>
</comment>
<dbReference type="InterPro" id="IPR018187">
    <property type="entry name" value="Asp/Glu_racemase_AS_1"/>
</dbReference>
<feature type="binding site" evidence="7">
    <location>
        <begin position="194"/>
        <end position="195"/>
    </location>
    <ligand>
        <name>substrate</name>
    </ligand>
</feature>
<name>A0ABQ6VDK2_9CORY</name>
<accession>A0ABQ6VDK2</accession>
<sequence>MMVDAHDSQHGDNRPIGVFDSGVGGLTVARTIADLLPHENLTYIGDTENSPYGDKPQELVRHLSLNIAHELADRGCKMIVIACNTATAASFHDVREQLDIPVVEVITPAVRRAVSASKNNKVGVIATQGTVSSHAYRDMFQKLSAVDVVEQACPQFVPFVERGITAGRQIMGLAENYLQPLKDRGVDTVVLGCTHYPLLAGVVQLVMGDTVTLVNSAEETAKTVFRTLSERDMLATEGNVRHLSFESTGDPQRFANLATRFLGPGISSVSHIPESFFNF</sequence>
<evidence type="ECO:0000256" key="6">
    <source>
        <dbReference type="ARBA" id="ARBA00023316"/>
    </source>
</evidence>
<dbReference type="Proteomes" id="UP000436181">
    <property type="component" value="Unassembled WGS sequence"/>
</dbReference>
<keyword evidence="3 7" id="KW-0133">Cell shape</keyword>
<feature type="binding site" evidence="7">
    <location>
        <begin position="84"/>
        <end position="85"/>
    </location>
    <ligand>
        <name>substrate</name>
    </ligand>
</feature>
<keyword evidence="5 7" id="KW-0413">Isomerase</keyword>
<reference evidence="8 9" key="1">
    <citation type="submission" date="2019-10" db="EMBL/GenBank/DDBJ databases">
        <title>Corynebacterium sp novel species isolated from the respiratory tract of Marmot.</title>
        <authorList>
            <person name="Zhang G."/>
        </authorList>
    </citation>
    <scope>NUCLEOTIDE SEQUENCE [LARGE SCALE GENOMIC DNA]</scope>
    <source>
        <strain evidence="8 9">336</strain>
    </source>
</reference>
<evidence type="ECO:0000256" key="7">
    <source>
        <dbReference type="HAMAP-Rule" id="MF_00258"/>
    </source>
</evidence>
<dbReference type="PROSITE" id="PS00924">
    <property type="entry name" value="ASP_GLU_RACEMASE_2"/>
    <property type="match status" value="1"/>
</dbReference>
<keyword evidence="6 7" id="KW-0961">Cell wall biogenesis/degradation</keyword>
<proteinExistence type="inferred from homology"/>
<dbReference type="RefSeq" id="WP_151844499.1">
    <property type="nucleotide sequence ID" value="NZ_WBZJ01000002.1"/>
</dbReference>
<evidence type="ECO:0000313" key="8">
    <source>
        <dbReference type="EMBL" id="KAB3520987.1"/>
    </source>
</evidence>
<dbReference type="InterPro" id="IPR015942">
    <property type="entry name" value="Asp/Glu/hydantoin_racemase"/>
</dbReference>
<dbReference type="InterPro" id="IPR033134">
    <property type="entry name" value="Asp/Glu_racemase_AS_2"/>
</dbReference>
<dbReference type="HAMAP" id="MF_00258">
    <property type="entry name" value="Glu_racemase"/>
    <property type="match status" value="1"/>
</dbReference>
<dbReference type="GO" id="GO:0008881">
    <property type="term" value="F:glutamate racemase activity"/>
    <property type="evidence" value="ECO:0007669"/>
    <property type="project" value="UniProtKB-EC"/>
</dbReference>
<feature type="binding site" evidence="7">
    <location>
        <begin position="52"/>
        <end position="53"/>
    </location>
    <ligand>
        <name>substrate</name>
    </ligand>
</feature>
<comment type="pathway">
    <text evidence="7">Cell wall biogenesis; peptidoglycan biosynthesis.</text>
</comment>
<organism evidence="8 9">
    <name type="scientific">Corynebacterium zhongnanshanii</name>
    <dbReference type="NCBI Taxonomy" id="2768834"/>
    <lineage>
        <taxon>Bacteria</taxon>
        <taxon>Bacillati</taxon>
        <taxon>Actinomycetota</taxon>
        <taxon>Actinomycetes</taxon>
        <taxon>Mycobacteriales</taxon>
        <taxon>Corynebacteriaceae</taxon>
        <taxon>Corynebacterium</taxon>
    </lineage>
</organism>
<dbReference type="SUPFAM" id="SSF53681">
    <property type="entry name" value="Aspartate/glutamate racemase"/>
    <property type="match status" value="2"/>
</dbReference>
<feature type="active site" description="Proton donor/acceptor" evidence="7">
    <location>
        <position position="83"/>
    </location>
</feature>
<dbReference type="EC" id="5.1.1.3" evidence="2 7"/>
<dbReference type="PROSITE" id="PS00923">
    <property type="entry name" value="ASP_GLU_RACEMASE_1"/>
    <property type="match status" value="1"/>
</dbReference>
<feature type="active site" description="Proton donor/acceptor" evidence="7">
    <location>
        <position position="193"/>
    </location>
</feature>